<dbReference type="Pfam" id="PF05860">
    <property type="entry name" value="TPS"/>
    <property type="match status" value="1"/>
</dbReference>
<gene>
    <name evidence="3" type="ORF">WA1_05370</name>
</gene>
<evidence type="ECO:0000313" key="3">
    <source>
        <dbReference type="EMBL" id="KYC37925.1"/>
    </source>
</evidence>
<dbReference type="OrthoDB" id="526886at2"/>
<keyword evidence="4" id="KW-1185">Reference proteome</keyword>
<dbReference type="InterPro" id="IPR011050">
    <property type="entry name" value="Pectin_lyase_fold/virulence"/>
</dbReference>
<evidence type="ECO:0000259" key="2">
    <source>
        <dbReference type="SMART" id="SM00912"/>
    </source>
</evidence>
<evidence type="ECO:0000256" key="1">
    <source>
        <dbReference type="SAM" id="MobiDB-lite"/>
    </source>
</evidence>
<feature type="domain" description="Filamentous haemagglutinin FhaB/tRNA nuclease CdiA-like TPS" evidence="2">
    <location>
        <begin position="58"/>
        <end position="162"/>
    </location>
</feature>
<dbReference type="Proteomes" id="UP000076925">
    <property type="component" value="Unassembled WGS sequence"/>
</dbReference>
<evidence type="ECO:0000313" key="4">
    <source>
        <dbReference type="Proteomes" id="UP000076925"/>
    </source>
</evidence>
<dbReference type="RefSeq" id="WP_017743073.1">
    <property type="nucleotide sequence ID" value="NZ_KQ976354.1"/>
</dbReference>
<dbReference type="SUPFAM" id="SSF51126">
    <property type="entry name" value="Pectin lyase-like"/>
    <property type="match status" value="5"/>
</dbReference>
<dbReference type="EMBL" id="ANNX02000045">
    <property type="protein sequence ID" value="KYC37925.1"/>
    <property type="molecule type" value="Genomic_DNA"/>
</dbReference>
<proteinExistence type="predicted"/>
<dbReference type="SMART" id="SM00912">
    <property type="entry name" value="Haemagg_act"/>
    <property type="match status" value="1"/>
</dbReference>
<dbReference type="InterPro" id="IPR012334">
    <property type="entry name" value="Pectin_lyas_fold"/>
</dbReference>
<sequence length="1310" mass="134298">MINKSWFDGYWYLKLAGWLGFVSAIACSEQFAFAQSSNIIPDGTLGNDEKSLVVPFDSVGFPIDVIDGGAIRDTNLFHSFQEFNVSQGRGAYFLSPSANIQNILARVTGRNPSEILGTLGTFGGSQPNLFLINPNGIIFGKNASLDVGGSFMATTANAIRLGDTGLFSASQPTSNLLTVSPSALFFNALTSPAIINRSTANTTVIGSTLNGFPFRSINGLQVLDGQNLALVGGDVVLEGGVLTAPGGRIDLGSVAGGGLVNLKQTDNSWNLEYEGVQNFAKIQLSQFAIVNTSGEGSGEVQVQTSQLNMQDSLIFANTLGAKNGGNVVVRSPDAITLNNSLIVAGVEFQATGRGGNITVETEKLSVSGDFGAISTRTVGKSNAGDLTIDTKQLTLSNGGQLLSDTSSLGNAGTLTVRATEFVKATGTTTDGENSSGLFAESKSTDNRNAGNAGNLTITTQRLILSNGAQLSTATRGAGQGGDATINAPESVELTGSSLSSRSEGPGNSGNLTITTGKLTVLDGTEVTTSSGGEGRGGNLTVNASELVEVGGSDSTGLVAGSLDTGDAGKLTINTKRLIIRDRAGVSVSNFLGMGGTLSVNATDSVELKNGSFLSADTLGAKPGGDLTVTTSKLIVQDRASVSTGNLSLFGEASGGTLTVKASDFVELTGGNLIALSLGDGGAGDIKIETDKLIVRNGAQITALTRGGGQGGSLDVKAPQSIELIGTSVDGQSPSSLSTTTLGSGDAGDLKIDTGRLIIRDGGQVTAGTGRNSQGKGGNLAVRATNFVELSGTTADGQFPTGLTTQTVGAGSAGNLSIETPRLIVQHGARISTSTSGKGRGGNLVVTAPQSVEIVGASADSQLRSQLITNAFGSGAAGDLIIATERLSVRDGAFVSSGTFDEGQGGKLTVTASDSMELSGTTGDRQYRSGLFVETFGAGSAQDLRIETDKLVIRDFASLNSQSNGDGNASNIFIQTNSFSLSDGALLSSESNSNSKAGNIFINVRDTLQANNNVLIATGSQQTGGGDININAGNIQFSETTVATSAFTQAESGDININARDIKLLNNSNFSTISYGIGGNIGINARNLFLQGNSGIFTASLDTSPLAQGGNITISAEDIRLRENSPIITSSLGGGGNIKIDSNIFIALEDSDILANAGFRNGGNITIDSPVFLADIFRTPDRLNLFRGNGRVDISASSALGVSGTITVPDFSFLQNSLTELPQTPIDTNALIANSCIARSNKQEGTFTITGSGGLPNRPGDVSVSSYPTGDVRKVQDNNSSRSWQKGDPIVEPQGVYQLPSGRLVLSRECF</sequence>
<feature type="compositionally biased region" description="Polar residues" evidence="1">
    <location>
        <begin position="426"/>
        <end position="436"/>
    </location>
</feature>
<dbReference type="InterPro" id="IPR008638">
    <property type="entry name" value="FhaB/CdiA-like_TPS"/>
</dbReference>
<feature type="region of interest" description="Disordered" evidence="1">
    <location>
        <begin position="492"/>
        <end position="516"/>
    </location>
</feature>
<feature type="region of interest" description="Disordered" evidence="1">
    <location>
        <begin position="426"/>
        <end position="453"/>
    </location>
</feature>
<accession>A0A139WZP0</accession>
<reference evidence="3 4" key="1">
    <citation type="journal article" date="2013" name="Genome Biol. Evol.">
        <title>Genomes of Stigonematalean cyanobacteria (subsection V) and the evolution of oxygenic photosynthesis from prokaryotes to plastids.</title>
        <authorList>
            <person name="Dagan T."/>
            <person name="Roettger M."/>
            <person name="Stucken K."/>
            <person name="Landan G."/>
            <person name="Koch R."/>
            <person name="Major P."/>
            <person name="Gould S.B."/>
            <person name="Goremykin V.V."/>
            <person name="Rippka R."/>
            <person name="Tandeau de Marsac N."/>
            <person name="Gugger M."/>
            <person name="Lockhart P.J."/>
            <person name="Allen J.F."/>
            <person name="Brune I."/>
            <person name="Maus I."/>
            <person name="Puhler A."/>
            <person name="Martin W.F."/>
        </authorList>
    </citation>
    <scope>NUCLEOTIDE SEQUENCE [LARGE SCALE GENOMIC DNA]</scope>
    <source>
        <strain evidence="3 4">PCC 7110</strain>
    </source>
</reference>
<feature type="region of interest" description="Disordered" evidence="1">
    <location>
        <begin position="1248"/>
        <end position="1267"/>
    </location>
</feature>
<organism evidence="3 4">
    <name type="scientific">Scytonema hofmannii PCC 7110</name>
    <dbReference type="NCBI Taxonomy" id="128403"/>
    <lineage>
        <taxon>Bacteria</taxon>
        <taxon>Bacillati</taxon>
        <taxon>Cyanobacteriota</taxon>
        <taxon>Cyanophyceae</taxon>
        <taxon>Nostocales</taxon>
        <taxon>Scytonemataceae</taxon>
        <taxon>Scytonema</taxon>
    </lineage>
</organism>
<name>A0A139WZP0_9CYAN</name>
<dbReference type="Gene3D" id="2.160.20.10">
    <property type="entry name" value="Single-stranded right-handed beta-helix, Pectin lyase-like"/>
    <property type="match status" value="4"/>
</dbReference>
<protein>
    <recommendedName>
        <fullName evidence="2">Filamentous haemagglutinin FhaB/tRNA nuclease CdiA-like TPS domain-containing protein</fullName>
    </recommendedName>
</protein>
<dbReference type="STRING" id="128403.WA1_05370"/>
<comment type="caution">
    <text evidence="3">The sequence shown here is derived from an EMBL/GenBank/DDBJ whole genome shotgun (WGS) entry which is preliminary data.</text>
</comment>
<feature type="compositionally biased region" description="Polar residues" evidence="1">
    <location>
        <begin position="493"/>
        <end position="502"/>
    </location>
</feature>
<dbReference type="NCBIfam" id="TIGR01901">
    <property type="entry name" value="adhes_NPXG"/>
    <property type="match status" value="1"/>
</dbReference>
<dbReference type="PROSITE" id="PS51257">
    <property type="entry name" value="PROKAR_LIPOPROTEIN"/>
    <property type="match status" value="1"/>
</dbReference>